<evidence type="ECO:0000313" key="1">
    <source>
        <dbReference type="EMBL" id="TQV78974.1"/>
    </source>
</evidence>
<name>A0A545TP34_9PROT</name>
<dbReference type="Proteomes" id="UP000315252">
    <property type="component" value="Unassembled WGS sequence"/>
</dbReference>
<dbReference type="RefSeq" id="WP_142897197.1">
    <property type="nucleotide sequence ID" value="NZ_ML660056.1"/>
</dbReference>
<accession>A0A545TP34</accession>
<sequence>MTPSTEIPSHENPAYMEKSRMLMTERDAQIFGKGRAFATRTDQGWLPPSAKDVDAVLAEPAKETEA</sequence>
<evidence type="ECO:0000313" key="2">
    <source>
        <dbReference type="Proteomes" id="UP000315252"/>
    </source>
</evidence>
<dbReference type="EMBL" id="VHSH01000005">
    <property type="protein sequence ID" value="TQV78974.1"/>
    <property type="molecule type" value="Genomic_DNA"/>
</dbReference>
<gene>
    <name evidence="1" type="ORF">FKG95_14920</name>
</gene>
<organism evidence="1 2">
    <name type="scientific">Denitrobaculum tricleocarpae</name>
    <dbReference type="NCBI Taxonomy" id="2591009"/>
    <lineage>
        <taxon>Bacteria</taxon>
        <taxon>Pseudomonadati</taxon>
        <taxon>Pseudomonadota</taxon>
        <taxon>Alphaproteobacteria</taxon>
        <taxon>Rhodospirillales</taxon>
        <taxon>Rhodospirillaceae</taxon>
        <taxon>Denitrobaculum</taxon>
    </lineage>
</organism>
<reference evidence="1 2" key="1">
    <citation type="submission" date="2019-06" db="EMBL/GenBank/DDBJ databases">
        <title>Whole genome sequence for Rhodospirillaceae sp. R148.</title>
        <authorList>
            <person name="Wang G."/>
        </authorList>
    </citation>
    <scope>NUCLEOTIDE SEQUENCE [LARGE SCALE GENOMIC DNA]</scope>
    <source>
        <strain evidence="1 2">R148</strain>
    </source>
</reference>
<proteinExistence type="predicted"/>
<comment type="caution">
    <text evidence="1">The sequence shown here is derived from an EMBL/GenBank/DDBJ whole genome shotgun (WGS) entry which is preliminary data.</text>
</comment>
<dbReference type="AlphaFoldDB" id="A0A545TP34"/>
<protein>
    <submittedName>
        <fullName evidence="1">Uncharacterized protein</fullName>
    </submittedName>
</protein>
<keyword evidence="2" id="KW-1185">Reference proteome</keyword>